<reference evidence="8" key="1">
    <citation type="submission" date="2020-10" db="EMBL/GenBank/DDBJ databases">
        <authorList>
            <person name="Gilroy R."/>
        </authorList>
    </citation>
    <scope>NUCLEOTIDE SEQUENCE</scope>
    <source>
        <strain evidence="8">CHK176-22527</strain>
    </source>
</reference>
<dbReference type="EMBL" id="DVLX01000093">
    <property type="protein sequence ID" value="HIU00133.1"/>
    <property type="molecule type" value="Genomic_DNA"/>
</dbReference>
<evidence type="ECO:0000313" key="9">
    <source>
        <dbReference type="Proteomes" id="UP000824159"/>
    </source>
</evidence>
<sequence length="152" mass="17815">MDVRERALYYLNIKPRTRKQVERYLKEKGFSEDEILPVLKELEEYSYIDDLSYSIMYFELGFEKGRGNLRIKRELAERGVSEDIIQNAFEKLEDTPDEFEAAMKIAEEAVSGIDIESLDYGEKRKLQAKVGRRLISRGFSTEDTYKVLGRLL</sequence>
<dbReference type="InterPro" id="IPR053924">
    <property type="entry name" value="RecX_HTH_2nd"/>
</dbReference>
<dbReference type="Proteomes" id="UP000824159">
    <property type="component" value="Unassembled WGS sequence"/>
</dbReference>
<accession>A0A9D1HFQ3</accession>
<dbReference type="PANTHER" id="PTHR33602">
    <property type="entry name" value="REGULATORY PROTEIN RECX FAMILY PROTEIN"/>
    <property type="match status" value="1"/>
</dbReference>
<feature type="domain" description="RecX second three-helical" evidence="6">
    <location>
        <begin position="49"/>
        <end position="88"/>
    </location>
</feature>
<comment type="caution">
    <text evidence="8">The sequence shown here is derived from an EMBL/GenBank/DDBJ whole genome shotgun (WGS) entry which is preliminary data.</text>
</comment>
<reference evidence="8" key="2">
    <citation type="journal article" date="2021" name="PeerJ">
        <title>Extensive microbial diversity within the chicken gut microbiome revealed by metagenomics and culture.</title>
        <authorList>
            <person name="Gilroy R."/>
            <person name="Ravi A."/>
            <person name="Getino M."/>
            <person name="Pursley I."/>
            <person name="Horton D.L."/>
            <person name="Alikhan N.F."/>
            <person name="Baker D."/>
            <person name="Gharbi K."/>
            <person name="Hall N."/>
            <person name="Watson M."/>
            <person name="Adriaenssens E.M."/>
            <person name="Foster-Nyarko E."/>
            <person name="Jarju S."/>
            <person name="Secka A."/>
            <person name="Antonio M."/>
            <person name="Oren A."/>
            <person name="Chaudhuri R.R."/>
            <person name="La Ragione R."/>
            <person name="Hildebrand F."/>
            <person name="Pallen M.J."/>
        </authorList>
    </citation>
    <scope>NUCLEOTIDE SEQUENCE</scope>
    <source>
        <strain evidence="8">CHK176-22527</strain>
    </source>
</reference>
<comment type="similarity">
    <text evidence="2 5">Belongs to the RecX family.</text>
</comment>
<dbReference type="AlphaFoldDB" id="A0A9D1HFQ3"/>
<dbReference type="PANTHER" id="PTHR33602:SF1">
    <property type="entry name" value="REGULATORY PROTEIN RECX FAMILY PROTEIN"/>
    <property type="match status" value="1"/>
</dbReference>
<evidence type="ECO:0000259" key="6">
    <source>
        <dbReference type="Pfam" id="PF02631"/>
    </source>
</evidence>
<gene>
    <name evidence="5" type="primary">recX</name>
    <name evidence="8" type="ORF">IAD12_07750</name>
</gene>
<comment type="subcellular location">
    <subcellularLocation>
        <location evidence="1 5">Cytoplasm</location>
    </subcellularLocation>
</comment>
<feature type="domain" description="RecX first three-helical" evidence="7">
    <location>
        <begin position="4"/>
        <end position="42"/>
    </location>
</feature>
<dbReference type="InterPro" id="IPR036388">
    <property type="entry name" value="WH-like_DNA-bd_sf"/>
</dbReference>
<evidence type="ECO:0000256" key="3">
    <source>
        <dbReference type="ARBA" id="ARBA00018111"/>
    </source>
</evidence>
<organism evidence="8 9">
    <name type="scientific">Candidatus Allocopromorpha excrementavium</name>
    <dbReference type="NCBI Taxonomy" id="2840741"/>
    <lineage>
        <taxon>Bacteria</taxon>
        <taxon>Bacillati</taxon>
        <taxon>Bacillota</taxon>
        <taxon>Clostridia</taxon>
        <taxon>Eubacteriales</taxon>
        <taxon>Eubacteriaceae</taxon>
        <taxon>Eubacteriaceae incertae sedis</taxon>
        <taxon>Candidatus Allocopromorpha</taxon>
    </lineage>
</organism>
<evidence type="ECO:0000256" key="4">
    <source>
        <dbReference type="ARBA" id="ARBA00022490"/>
    </source>
</evidence>
<evidence type="ECO:0000256" key="1">
    <source>
        <dbReference type="ARBA" id="ARBA00004496"/>
    </source>
</evidence>
<dbReference type="HAMAP" id="MF_01114">
    <property type="entry name" value="RecX"/>
    <property type="match status" value="1"/>
</dbReference>
<proteinExistence type="inferred from homology"/>
<evidence type="ECO:0000259" key="7">
    <source>
        <dbReference type="Pfam" id="PF21982"/>
    </source>
</evidence>
<evidence type="ECO:0000256" key="2">
    <source>
        <dbReference type="ARBA" id="ARBA00009695"/>
    </source>
</evidence>
<dbReference type="InterPro" id="IPR053926">
    <property type="entry name" value="RecX_HTH_1st"/>
</dbReference>
<dbReference type="Pfam" id="PF02631">
    <property type="entry name" value="RecX_HTH2"/>
    <property type="match status" value="1"/>
</dbReference>
<comment type="function">
    <text evidence="5">Modulates RecA activity.</text>
</comment>
<protein>
    <recommendedName>
        <fullName evidence="3 5">Regulatory protein RecX</fullName>
    </recommendedName>
</protein>
<name>A0A9D1HFQ3_9FIRM</name>
<evidence type="ECO:0000313" key="8">
    <source>
        <dbReference type="EMBL" id="HIU00133.1"/>
    </source>
</evidence>
<evidence type="ECO:0000256" key="5">
    <source>
        <dbReference type="HAMAP-Rule" id="MF_01114"/>
    </source>
</evidence>
<dbReference type="InterPro" id="IPR003783">
    <property type="entry name" value="Regulatory_RecX"/>
</dbReference>
<keyword evidence="4 5" id="KW-0963">Cytoplasm</keyword>
<dbReference type="GO" id="GO:0006282">
    <property type="term" value="P:regulation of DNA repair"/>
    <property type="evidence" value="ECO:0007669"/>
    <property type="project" value="UniProtKB-UniRule"/>
</dbReference>
<dbReference type="GO" id="GO:0005737">
    <property type="term" value="C:cytoplasm"/>
    <property type="evidence" value="ECO:0007669"/>
    <property type="project" value="UniProtKB-SubCell"/>
</dbReference>
<dbReference type="Gene3D" id="1.10.10.10">
    <property type="entry name" value="Winged helix-like DNA-binding domain superfamily/Winged helix DNA-binding domain"/>
    <property type="match status" value="2"/>
</dbReference>
<dbReference type="Pfam" id="PF21982">
    <property type="entry name" value="RecX_HTH1"/>
    <property type="match status" value="1"/>
</dbReference>